<feature type="region of interest" description="Disordered" evidence="3">
    <location>
        <begin position="110"/>
        <end position="186"/>
    </location>
</feature>
<evidence type="ECO:0000256" key="2">
    <source>
        <dbReference type="ARBA" id="ARBA00023326"/>
    </source>
</evidence>
<keyword evidence="2" id="KW-0119">Carbohydrate metabolism</keyword>
<evidence type="ECO:0000313" key="6">
    <source>
        <dbReference type="Proteomes" id="UP000017746"/>
    </source>
</evidence>
<dbReference type="EMBL" id="CP006272">
    <property type="protein sequence ID" value="AGZ40699.1"/>
    <property type="molecule type" value="Genomic_DNA"/>
</dbReference>
<dbReference type="HOGENOM" id="CLU_642333_0_0_11"/>
<sequence>MQQLASVHLQGGDQSGARRVLEEAFAAGQWRLGDADPVMLAISFDLGVVAEEMENRHEARRAFTRVATHGPAALGADHWAVVRARSYLGEDPPTVRMELSATDLQRIQVPPQRKAPQDQQVPVAEPAPRHFPAPAPTPQPQPSYERPAPPPQPSYQQPAPRPSYEQPTPQPSYQQPAPQPSYDQPEPRFYEQSRFEQQPMPQIISAPPITSAAPAQPDSSYARKAPAMFAAIAAVFGVIIAVVALVIVIASRGDDPDSDVPTLAGPAPSDVRMRDYGSSVQLFWSDPANGKASFVVTGGRPGQQLQPMGQVGPTTTSFDLNGLNADLDYCFAIVAVYTTSQFSTSPQTCTSRSTGSVAPSPSKR</sequence>
<keyword evidence="1" id="KW-0378">Hydrolase</keyword>
<protein>
    <recommendedName>
        <fullName evidence="7">Fibronectin type-III domain-containing protein</fullName>
    </recommendedName>
</protein>
<keyword evidence="1" id="KW-0326">Glycosidase</keyword>
<feature type="region of interest" description="Disordered" evidence="3">
    <location>
        <begin position="344"/>
        <end position="364"/>
    </location>
</feature>
<gene>
    <name evidence="5" type="ORF">AFR_12060</name>
</gene>
<evidence type="ECO:0000256" key="3">
    <source>
        <dbReference type="SAM" id="MobiDB-lite"/>
    </source>
</evidence>
<dbReference type="SUPFAM" id="SSF49265">
    <property type="entry name" value="Fibronectin type III"/>
    <property type="match status" value="1"/>
</dbReference>
<keyword evidence="4" id="KW-1133">Transmembrane helix</keyword>
<dbReference type="CDD" id="cd00063">
    <property type="entry name" value="FN3"/>
    <property type="match status" value="1"/>
</dbReference>
<keyword evidence="2" id="KW-0624">Polysaccharide degradation</keyword>
<feature type="compositionally biased region" description="Low complexity" evidence="3">
    <location>
        <begin position="154"/>
        <end position="184"/>
    </location>
</feature>
<dbReference type="InterPro" id="IPR011990">
    <property type="entry name" value="TPR-like_helical_dom_sf"/>
</dbReference>
<evidence type="ECO:0000313" key="5">
    <source>
        <dbReference type="EMBL" id="AGZ40699.1"/>
    </source>
</evidence>
<dbReference type="STRING" id="1246995.AFR_12060"/>
<keyword evidence="4" id="KW-0812">Transmembrane</keyword>
<reference evidence="5 6" key="1">
    <citation type="journal article" date="2014" name="J. Biotechnol.">
        <title>Complete genome sequence of the actinobacterium Actinoplanes friuliensis HAG 010964, producer of the lipopeptide antibiotic friulimycin.</title>
        <authorList>
            <person name="Ruckert C."/>
            <person name="Szczepanowski R."/>
            <person name="Albersmeier A."/>
            <person name="Goesmann A."/>
            <person name="Fischer N."/>
            <person name="Steinkamper A."/>
            <person name="Puhler A."/>
            <person name="Biener R."/>
            <person name="Schwartz D."/>
            <person name="Kalinowski J."/>
        </authorList>
    </citation>
    <scope>NUCLEOTIDE SEQUENCE [LARGE SCALE GENOMIC DNA]</scope>
    <source>
        <strain evidence="5 6">DSM 7358</strain>
    </source>
</reference>
<dbReference type="Gene3D" id="1.25.40.10">
    <property type="entry name" value="Tetratricopeptide repeat domain"/>
    <property type="match status" value="1"/>
</dbReference>
<dbReference type="Gene3D" id="2.60.40.10">
    <property type="entry name" value="Immunoglobulins"/>
    <property type="match status" value="1"/>
</dbReference>
<proteinExistence type="predicted"/>
<dbReference type="GO" id="GO:0016798">
    <property type="term" value="F:hydrolase activity, acting on glycosyl bonds"/>
    <property type="evidence" value="ECO:0007669"/>
    <property type="project" value="UniProtKB-KW"/>
</dbReference>
<keyword evidence="4" id="KW-0472">Membrane</keyword>
<dbReference type="PATRIC" id="fig|1246995.3.peg.2455"/>
<name>U5VV10_9ACTN</name>
<feature type="compositionally biased region" description="Pro residues" evidence="3">
    <location>
        <begin position="129"/>
        <end position="153"/>
    </location>
</feature>
<dbReference type="InterPro" id="IPR003961">
    <property type="entry name" value="FN3_dom"/>
</dbReference>
<dbReference type="KEGG" id="afs:AFR_12060"/>
<dbReference type="eggNOG" id="COG0457">
    <property type="taxonomic scope" value="Bacteria"/>
</dbReference>
<dbReference type="GO" id="GO:0000272">
    <property type="term" value="P:polysaccharide catabolic process"/>
    <property type="evidence" value="ECO:0007669"/>
    <property type="project" value="UniProtKB-KW"/>
</dbReference>
<dbReference type="InterPro" id="IPR013783">
    <property type="entry name" value="Ig-like_fold"/>
</dbReference>
<dbReference type="InterPro" id="IPR036116">
    <property type="entry name" value="FN3_sf"/>
</dbReference>
<keyword evidence="6" id="KW-1185">Reference proteome</keyword>
<dbReference type="Proteomes" id="UP000017746">
    <property type="component" value="Chromosome"/>
</dbReference>
<evidence type="ECO:0008006" key="7">
    <source>
        <dbReference type="Google" id="ProtNLM"/>
    </source>
</evidence>
<organism evidence="5 6">
    <name type="scientific">Actinoplanes friuliensis DSM 7358</name>
    <dbReference type="NCBI Taxonomy" id="1246995"/>
    <lineage>
        <taxon>Bacteria</taxon>
        <taxon>Bacillati</taxon>
        <taxon>Actinomycetota</taxon>
        <taxon>Actinomycetes</taxon>
        <taxon>Micromonosporales</taxon>
        <taxon>Micromonosporaceae</taxon>
        <taxon>Actinoplanes</taxon>
    </lineage>
</organism>
<evidence type="ECO:0000256" key="1">
    <source>
        <dbReference type="ARBA" id="ARBA00023295"/>
    </source>
</evidence>
<feature type="transmembrane region" description="Helical" evidence="4">
    <location>
        <begin position="227"/>
        <end position="250"/>
    </location>
</feature>
<evidence type="ECO:0000256" key="4">
    <source>
        <dbReference type="SAM" id="Phobius"/>
    </source>
</evidence>
<accession>U5VV10</accession>
<dbReference type="AlphaFoldDB" id="U5VV10"/>